<accession>X1IDL4</accession>
<name>X1IDL4_9ZZZZ</name>
<evidence type="ECO:0000313" key="1">
    <source>
        <dbReference type="EMBL" id="GAH55673.1"/>
    </source>
</evidence>
<proteinExistence type="predicted"/>
<protein>
    <submittedName>
        <fullName evidence="1">Uncharacterized protein</fullName>
    </submittedName>
</protein>
<dbReference type="AlphaFoldDB" id="X1IDL4"/>
<gene>
    <name evidence="1" type="ORF">S03H2_30367</name>
</gene>
<feature type="non-terminal residue" evidence="1">
    <location>
        <position position="197"/>
    </location>
</feature>
<dbReference type="EMBL" id="BARU01018370">
    <property type="protein sequence ID" value="GAH55673.1"/>
    <property type="molecule type" value="Genomic_DNA"/>
</dbReference>
<organism evidence="1">
    <name type="scientific">marine sediment metagenome</name>
    <dbReference type="NCBI Taxonomy" id="412755"/>
    <lineage>
        <taxon>unclassified sequences</taxon>
        <taxon>metagenomes</taxon>
        <taxon>ecological metagenomes</taxon>
    </lineage>
</organism>
<sequence>MFGIEELKEYIQKDKTTIECPVKKCIRRIKIMHKGDPQLLDSYLAKETSDAQTQDLRDWFCEKHRIYITPSTFIYDSLQDNLLWYDEEDQSFIEEIMKRKRVKAQLFHDNSEDAVTWAVFRYLEKERLVSGLLDKLIGAMLERPELIYWSYSPSEQNAWSDLEKAREEFGEEKKRGSEPDLIIKSDNALFFIEAKLT</sequence>
<reference evidence="1" key="1">
    <citation type="journal article" date="2014" name="Front. Microbiol.">
        <title>High frequency of phylogenetically diverse reductive dehalogenase-homologous genes in deep subseafloor sedimentary metagenomes.</title>
        <authorList>
            <person name="Kawai M."/>
            <person name="Futagami T."/>
            <person name="Toyoda A."/>
            <person name="Takaki Y."/>
            <person name="Nishi S."/>
            <person name="Hori S."/>
            <person name="Arai W."/>
            <person name="Tsubouchi T."/>
            <person name="Morono Y."/>
            <person name="Uchiyama I."/>
            <person name="Ito T."/>
            <person name="Fujiyama A."/>
            <person name="Inagaki F."/>
            <person name="Takami H."/>
        </authorList>
    </citation>
    <scope>NUCLEOTIDE SEQUENCE</scope>
    <source>
        <strain evidence="1">Expedition CK06-06</strain>
    </source>
</reference>
<comment type="caution">
    <text evidence="1">The sequence shown here is derived from an EMBL/GenBank/DDBJ whole genome shotgun (WGS) entry which is preliminary data.</text>
</comment>